<evidence type="ECO:0000313" key="1">
    <source>
        <dbReference type="EMBL" id="NJX17222.1"/>
    </source>
</evidence>
<feature type="non-terminal residue" evidence="1">
    <location>
        <position position="123"/>
    </location>
</feature>
<sequence>MGNKILFEDDFISQKNNKPVAGKGWKNIVQEGSKPWEAYTATGANASLGRSVRMRPAGSGDVRSISWLITPQMNFNTNTGEILSFKTSTSFANGSFMEVLISTDWDGTEESLLSAEWQILSAA</sequence>
<proteinExistence type="predicted"/>
<evidence type="ECO:0008006" key="3">
    <source>
        <dbReference type="Google" id="ProtNLM"/>
    </source>
</evidence>
<dbReference type="NCBIfam" id="NF038128">
    <property type="entry name" value="choice_anch_J"/>
    <property type="match status" value="1"/>
</dbReference>
<comment type="caution">
    <text evidence="1">The sequence shown here is derived from an EMBL/GenBank/DDBJ whole genome shotgun (WGS) entry which is preliminary data.</text>
</comment>
<reference evidence="1 2" key="1">
    <citation type="submission" date="2020-03" db="EMBL/GenBank/DDBJ databases">
        <title>Tamlana sp. nov, isolated from XXX.</title>
        <authorList>
            <person name="Cao W.R."/>
        </authorList>
    </citation>
    <scope>NUCLEOTIDE SEQUENCE [LARGE SCALE GENOMIC DNA]</scope>
    <source>
        <strain evidence="1 2">HST1-43</strain>
    </source>
</reference>
<protein>
    <recommendedName>
        <fullName evidence="3">H-type lectin domain-containing protein</fullName>
    </recommendedName>
</protein>
<dbReference type="Proteomes" id="UP000760545">
    <property type="component" value="Unassembled WGS sequence"/>
</dbReference>
<dbReference type="RefSeq" id="WP_209309781.1">
    <property type="nucleotide sequence ID" value="NZ_JAAVJS010000385.1"/>
</dbReference>
<dbReference type="Gene3D" id="2.60.120.200">
    <property type="match status" value="1"/>
</dbReference>
<dbReference type="EMBL" id="JAAVJS010000385">
    <property type="protein sequence ID" value="NJX17222.1"/>
    <property type="molecule type" value="Genomic_DNA"/>
</dbReference>
<accession>A0ABX1DFX6</accession>
<keyword evidence="2" id="KW-1185">Reference proteome</keyword>
<evidence type="ECO:0000313" key="2">
    <source>
        <dbReference type="Proteomes" id="UP000760545"/>
    </source>
</evidence>
<name>A0ABX1DFX6_9FLAO</name>
<gene>
    <name evidence="1" type="ORF">HC176_17250</name>
</gene>
<organism evidence="1 2">
    <name type="scientific">Tamlana crocina</name>
    <dbReference type="NCBI Taxonomy" id="393006"/>
    <lineage>
        <taxon>Bacteria</taxon>
        <taxon>Pseudomonadati</taxon>
        <taxon>Bacteroidota</taxon>
        <taxon>Flavobacteriia</taxon>
        <taxon>Flavobacteriales</taxon>
        <taxon>Flavobacteriaceae</taxon>
        <taxon>Tamlana</taxon>
    </lineage>
</organism>